<protein>
    <recommendedName>
        <fullName evidence="6">G-protein coupled receptors family 1 profile domain-containing protein</fullName>
    </recommendedName>
</protein>
<accession>A0A814DCY6</accession>
<feature type="transmembrane region" description="Helical" evidence="5">
    <location>
        <begin position="276"/>
        <end position="296"/>
    </location>
</feature>
<comment type="subcellular location">
    <subcellularLocation>
        <location evidence="1">Membrane</location>
    </subcellularLocation>
</comment>
<evidence type="ECO:0000256" key="5">
    <source>
        <dbReference type="SAM" id="Phobius"/>
    </source>
</evidence>
<organism evidence="7 8">
    <name type="scientific">Rotaria sordida</name>
    <dbReference type="NCBI Taxonomy" id="392033"/>
    <lineage>
        <taxon>Eukaryota</taxon>
        <taxon>Metazoa</taxon>
        <taxon>Spiralia</taxon>
        <taxon>Gnathifera</taxon>
        <taxon>Rotifera</taxon>
        <taxon>Eurotatoria</taxon>
        <taxon>Bdelloidea</taxon>
        <taxon>Philodinida</taxon>
        <taxon>Philodinidae</taxon>
        <taxon>Rotaria</taxon>
    </lineage>
</organism>
<feature type="transmembrane region" description="Helical" evidence="5">
    <location>
        <begin position="114"/>
        <end position="140"/>
    </location>
</feature>
<feature type="transmembrane region" description="Helical" evidence="5">
    <location>
        <begin position="161"/>
        <end position="181"/>
    </location>
</feature>
<dbReference type="GO" id="GO:0004930">
    <property type="term" value="F:G protein-coupled receptor activity"/>
    <property type="evidence" value="ECO:0007669"/>
    <property type="project" value="InterPro"/>
</dbReference>
<feature type="transmembrane region" description="Helical" evidence="5">
    <location>
        <begin position="20"/>
        <end position="49"/>
    </location>
</feature>
<dbReference type="CDD" id="cd14978">
    <property type="entry name" value="7tmA_FMRFamide_R-like"/>
    <property type="match status" value="1"/>
</dbReference>
<evidence type="ECO:0000256" key="4">
    <source>
        <dbReference type="ARBA" id="ARBA00023136"/>
    </source>
</evidence>
<feature type="transmembrane region" description="Helical" evidence="5">
    <location>
        <begin position="216"/>
        <end position="237"/>
    </location>
</feature>
<dbReference type="SUPFAM" id="SSF81321">
    <property type="entry name" value="Family A G protein-coupled receptor-like"/>
    <property type="match status" value="1"/>
</dbReference>
<dbReference type="InterPro" id="IPR000276">
    <property type="entry name" value="GPCR_Rhodpsn"/>
</dbReference>
<sequence length="392" mass="46104">MTLNNTYNLVCTKEDKDFVLIIRLIVGGWSSVVTCIFGLLGNTFSIIVLANKRMKVLSTNIYLIALAAVNLLWLILFFIFYALRLTIIIPYFISKNQENVHSFYNEMYHQLSPYTIPLMYTLQLCITYYTVAVSYVAVSVDRYLYVSMGLNASQYCTIRNALRIILLLTIVAISFMIPHWFEFRVITHIDNANRTTYIKSYTSIGQLKMFREIVKIYIFIPIVYVIPFLTLIFINILTVRRLIHYHDEHRRLLSISVRQIAHLRTNFNYSRRHRHVTVMLIAVVLLFLLCRFPMLINHIYEARYPTTDNYISKENLYFRCRIQHILNIFANFMQIINSNGNLIIYLLCFQHFRETSKELFEKLLTYMGIQSNDNLSSVTQTRSRGSTLLTAM</sequence>
<dbReference type="GO" id="GO:0016020">
    <property type="term" value="C:membrane"/>
    <property type="evidence" value="ECO:0007669"/>
    <property type="project" value="UniProtKB-SubCell"/>
</dbReference>
<evidence type="ECO:0000313" key="8">
    <source>
        <dbReference type="Proteomes" id="UP000663882"/>
    </source>
</evidence>
<dbReference type="PRINTS" id="PR00237">
    <property type="entry name" value="GPCRRHODOPSN"/>
</dbReference>
<evidence type="ECO:0000256" key="2">
    <source>
        <dbReference type="ARBA" id="ARBA00022692"/>
    </source>
</evidence>
<evidence type="ECO:0000256" key="1">
    <source>
        <dbReference type="ARBA" id="ARBA00004370"/>
    </source>
</evidence>
<dbReference type="PANTHER" id="PTHR46641:SF2">
    <property type="entry name" value="FMRFAMIDE RECEPTOR"/>
    <property type="match status" value="1"/>
</dbReference>
<dbReference type="PANTHER" id="PTHR46641">
    <property type="entry name" value="FMRFAMIDE RECEPTOR-RELATED"/>
    <property type="match status" value="1"/>
</dbReference>
<evidence type="ECO:0000259" key="6">
    <source>
        <dbReference type="PROSITE" id="PS50262"/>
    </source>
</evidence>
<dbReference type="Pfam" id="PF00001">
    <property type="entry name" value="7tm_1"/>
    <property type="match status" value="1"/>
</dbReference>
<evidence type="ECO:0000256" key="3">
    <source>
        <dbReference type="ARBA" id="ARBA00022989"/>
    </source>
</evidence>
<feature type="transmembrane region" description="Helical" evidence="5">
    <location>
        <begin position="61"/>
        <end position="94"/>
    </location>
</feature>
<dbReference type="Proteomes" id="UP000663882">
    <property type="component" value="Unassembled WGS sequence"/>
</dbReference>
<gene>
    <name evidence="7" type="ORF">RFH988_LOCUS11770</name>
</gene>
<reference evidence="7" key="1">
    <citation type="submission" date="2021-02" db="EMBL/GenBank/DDBJ databases">
        <authorList>
            <person name="Nowell W R."/>
        </authorList>
    </citation>
    <scope>NUCLEOTIDE SEQUENCE</scope>
</reference>
<dbReference type="OrthoDB" id="10011262at2759"/>
<dbReference type="PROSITE" id="PS50262">
    <property type="entry name" value="G_PROTEIN_RECEP_F1_2"/>
    <property type="match status" value="1"/>
</dbReference>
<dbReference type="AlphaFoldDB" id="A0A814DCY6"/>
<keyword evidence="2 5" id="KW-0812">Transmembrane</keyword>
<feature type="domain" description="G-protein coupled receptors family 1 profile" evidence="6">
    <location>
        <begin position="41"/>
        <end position="345"/>
    </location>
</feature>
<dbReference type="InterPro" id="IPR052954">
    <property type="entry name" value="GPCR-Ligand_Int"/>
</dbReference>
<proteinExistence type="predicted"/>
<evidence type="ECO:0000313" key="7">
    <source>
        <dbReference type="EMBL" id="CAF0953675.1"/>
    </source>
</evidence>
<name>A0A814DCY6_9BILA</name>
<dbReference type="Gene3D" id="1.20.1070.10">
    <property type="entry name" value="Rhodopsin 7-helix transmembrane proteins"/>
    <property type="match status" value="1"/>
</dbReference>
<comment type="caution">
    <text evidence="7">The sequence shown here is derived from an EMBL/GenBank/DDBJ whole genome shotgun (WGS) entry which is preliminary data.</text>
</comment>
<dbReference type="EMBL" id="CAJNOO010000473">
    <property type="protein sequence ID" value="CAF0953675.1"/>
    <property type="molecule type" value="Genomic_DNA"/>
</dbReference>
<dbReference type="InterPro" id="IPR017452">
    <property type="entry name" value="GPCR_Rhodpsn_7TM"/>
</dbReference>
<keyword evidence="3 5" id="KW-1133">Transmembrane helix</keyword>
<keyword evidence="4 5" id="KW-0472">Membrane</keyword>